<dbReference type="AlphaFoldDB" id="A0AAN7Q4G6"/>
<organism evidence="1 2">
    <name type="scientific">Trapa incisa</name>
    <dbReference type="NCBI Taxonomy" id="236973"/>
    <lineage>
        <taxon>Eukaryota</taxon>
        <taxon>Viridiplantae</taxon>
        <taxon>Streptophyta</taxon>
        <taxon>Embryophyta</taxon>
        <taxon>Tracheophyta</taxon>
        <taxon>Spermatophyta</taxon>
        <taxon>Magnoliopsida</taxon>
        <taxon>eudicotyledons</taxon>
        <taxon>Gunneridae</taxon>
        <taxon>Pentapetalae</taxon>
        <taxon>rosids</taxon>
        <taxon>malvids</taxon>
        <taxon>Myrtales</taxon>
        <taxon>Lythraceae</taxon>
        <taxon>Trapa</taxon>
    </lineage>
</organism>
<accession>A0AAN7Q4G6</accession>
<gene>
    <name evidence="1" type="ORF">SAY87_022627</name>
</gene>
<sequence>MLRARKKAVRQPVRSSVKAVDSAHVEKLGDTGQDNSVDLKVERKVAAIRAIRDVEMEAFTSFIYQ</sequence>
<name>A0AAN7Q4G6_9MYRT</name>
<proteinExistence type="predicted"/>
<dbReference type="EMBL" id="JAXIOK010000011">
    <property type="protein sequence ID" value="KAK4759496.1"/>
    <property type="molecule type" value="Genomic_DNA"/>
</dbReference>
<evidence type="ECO:0000313" key="2">
    <source>
        <dbReference type="Proteomes" id="UP001345219"/>
    </source>
</evidence>
<dbReference type="Proteomes" id="UP001345219">
    <property type="component" value="Chromosome 17"/>
</dbReference>
<protein>
    <submittedName>
        <fullName evidence="1">Uncharacterized protein</fullName>
    </submittedName>
</protein>
<evidence type="ECO:0000313" key="1">
    <source>
        <dbReference type="EMBL" id="KAK4759496.1"/>
    </source>
</evidence>
<comment type="caution">
    <text evidence="1">The sequence shown here is derived from an EMBL/GenBank/DDBJ whole genome shotgun (WGS) entry which is preliminary data.</text>
</comment>
<keyword evidence="2" id="KW-1185">Reference proteome</keyword>
<reference evidence="1 2" key="1">
    <citation type="journal article" date="2023" name="Hortic Res">
        <title>Pangenome of water caltrop reveals structural variations and asymmetric subgenome divergence after allopolyploidization.</title>
        <authorList>
            <person name="Zhang X."/>
            <person name="Chen Y."/>
            <person name="Wang L."/>
            <person name="Yuan Y."/>
            <person name="Fang M."/>
            <person name="Shi L."/>
            <person name="Lu R."/>
            <person name="Comes H.P."/>
            <person name="Ma Y."/>
            <person name="Chen Y."/>
            <person name="Huang G."/>
            <person name="Zhou Y."/>
            <person name="Zheng Z."/>
            <person name="Qiu Y."/>
        </authorList>
    </citation>
    <scope>NUCLEOTIDE SEQUENCE [LARGE SCALE GENOMIC DNA]</scope>
    <source>
        <tissue evidence="1">Roots</tissue>
    </source>
</reference>